<dbReference type="NCBIfam" id="TIGR00539">
    <property type="entry name" value="hemN_rel"/>
    <property type="match status" value="1"/>
</dbReference>
<dbReference type="HOGENOM" id="CLU_027579_1_1_0"/>
<evidence type="ECO:0000256" key="10">
    <source>
        <dbReference type="RuleBase" id="RU364116"/>
    </source>
</evidence>
<keyword evidence="7 10" id="KW-0408">Iron</keyword>
<dbReference type="PANTHER" id="PTHR13932">
    <property type="entry name" value="COPROPORPHYRINIGEN III OXIDASE"/>
    <property type="match status" value="1"/>
</dbReference>
<dbReference type="InterPro" id="IPR058240">
    <property type="entry name" value="rSAM_sf"/>
</dbReference>
<evidence type="ECO:0000256" key="6">
    <source>
        <dbReference type="ARBA" id="ARBA00022723"/>
    </source>
</evidence>
<dbReference type="RefSeq" id="WP_015922383.1">
    <property type="nucleotide sequence ID" value="NC_011959.1"/>
</dbReference>
<dbReference type="KEGG" id="tro:trd_1436"/>
<dbReference type="AlphaFoldDB" id="B9L2N2"/>
<evidence type="ECO:0000256" key="9">
    <source>
        <dbReference type="ARBA" id="ARBA00023186"/>
    </source>
</evidence>
<comment type="function">
    <text evidence="10">Probably acts as a heme chaperone, transferring heme to an unknown acceptor. Binds one molecule of heme per monomer, possibly covalently. Binds 1 [4Fe-4S] cluster. The cluster is coordinated with 3 cysteines and an exchangeable S-adenosyl-L-methionine.</text>
</comment>
<dbReference type="SFLD" id="SFLDG01082">
    <property type="entry name" value="B12-binding_domain_containing"/>
    <property type="match status" value="1"/>
</dbReference>
<dbReference type="Gene3D" id="3.20.20.70">
    <property type="entry name" value="Aldolase class I"/>
    <property type="match status" value="1"/>
</dbReference>
<dbReference type="Proteomes" id="UP000000447">
    <property type="component" value="Chromosome"/>
</dbReference>
<keyword evidence="10" id="KW-0004">4Fe-4S</keyword>
<sequence length="404" mass="44999">MTVIESTAQLQLAAPQPREAPWGLYVHIPFCRRVCPYCDFNVYARQEPLIPRYLAAVRRELALLADRWGRGPVRTIYLGGGTPSLLTPHQVAELLDAIAAIFVLVDQPEVTLEANPETVDTEKLAGYRAAGVNRLSLGVQTLVPQGLKVLGRAHRPETPVAAYRAARATGFRNVNLDLIYGWPGQTRDQWEQDLATVLSWQPEHLSLYALTIEPGTPYERAVRRGILRPLDDDVVAELAELAMEQLEKHGYLHYELSNWARAGCSRSIHNTIYWRNGFYLGVGAGAHGYLGGIRTVNERLPARYIARVEAGDLPIADMESIDPRTELVETMMLGLRLVADGISAAAVRARHGVELSEAYGPELDELVQYGLIEWDGERLRLSRRGILLANEVAVRFLEPRGTLK</sequence>
<dbReference type="STRING" id="309801.trd_1436"/>
<protein>
    <recommendedName>
        <fullName evidence="3 10">Heme chaperone HemW</fullName>
    </recommendedName>
</protein>
<dbReference type="GO" id="GO:0004109">
    <property type="term" value="F:coproporphyrinogen oxidase activity"/>
    <property type="evidence" value="ECO:0007669"/>
    <property type="project" value="InterPro"/>
</dbReference>
<keyword evidence="12" id="KW-0560">Oxidoreductase</keyword>
<dbReference type="InterPro" id="IPR007197">
    <property type="entry name" value="rSAM"/>
</dbReference>
<name>B9L2N2_THERP</name>
<keyword evidence="9 10" id="KW-0143">Chaperone</keyword>
<comment type="subcellular location">
    <subcellularLocation>
        <location evidence="10">Cytoplasm</location>
    </subcellularLocation>
</comment>
<dbReference type="InterPro" id="IPR013785">
    <property type="entry name" value="Aldolase_TIM"/>
</dbReference>
<evidence type="ECO:0000256" key="1">
    <source>
        <dbReference type="ARBA" id="ARBA00001966"/>
    </source>
</evidence>
<dbReference type="SFLD" id="SFLDF00288">
    <property type="entry name" value="HemN-like__clustered_with_nucl"/>
    <property type="match status" value="1"/>
</dbReference>
<dbReference type="GO" id="GO:0046872">
    <property type="term" value="F:metal ion binding"/>
    <property type="evidence" value="ECO:0007669"/>
    <property type="project" value="UniProtKB-UniRule"/>
</dbReference>
<dbReference type="OrthoDB" id="9808022at2"/>
<organism evidence="12 13">
    <name type="scientific">Thermomicrobium roseum (strain ATCC 27502 / DSM 5159 / P-2)</name>
    <dbReference type="NCBI Taxonomy" id="309801"/>
    <lineage>
        <taxon>Bacteria</taxon>
        <taxon>Pseudomonadati</taxon>
        <taxon>Thermomicrobiota</taxon>
        <taxon>Thermomicrobia</taxon>
        <taxon>Thermomicrobiales</taxon>
        <taxon>Thermomicrobiaceae</taxon>
        <taxon>Thermomicrobium</taxon>
    </lineage>
</organism>
<comment type="cofactor">
    <cofactor evidence="1">
        <name>[4Fe-4S] cluster</name>
        <dbReference type="ChEBI" id="CHEBI:49883"/>
    </cofactor>
</comment>
<dbReference type="Pfam" id="PF06969">
    <property type="entry name" value="HemN_C"/>
    <property type="match status" value="1"/>
</dbReference>
<dbReference type="EMBL" id="CP001275">
    <property type="protein sequence ID" value="ACM05800.1"/>
    <property type="molecule type" value="Genomic_DNA"/>
</dbReference>
<dbReference type="PROSITE" id="PS51918">
    <property type="entry name" value="RADICAL_SAM"/>
    <property type="match status" value="1"/>
</dbReference>
<dbReference type="SFLD" id="SFLDG01065">
    <property type="entry name" value="anaerobic_coproporphyrinogen-I"/>
    <property type="match status" value="1"/>
</dbReference>
<evidence type="ECO:0000256" key="3">
    <source>
        <dbReference type="ARBA" id="ARBA00017228"/>
    </source>
</evidence>
<reference evidence="12 13" key="1">
    <citation type="journal article" date="2009" name="PLoS ONE">
        <title>Complete genome sequence of the aerobic CO-oxidizing thermophile Thermomicrobium roseum.</title>
        <authorList>
            <person name="Wu D."/>
            <person name="Raymond J."/>
            <person name="Wu M."/>
            <person name="Chatterji S."/>
            <person name="Ren Q."/>
            <person name="Graham J.E."/>
            <person name="Bryant D.A."/>
            <person name="Robb F."/>
            <person name="Colman A."/>
            <person name="Tallon L.J."/>
            <person name="Badger J.H."/>
            <person name="Madupu R."/>
            <person name="Ward N.L."/>
            <person name="Eisen J.A."/>
        </authorList>
    </citation>
    <scope>NUCLEOTIDE SEQUENCE [LARGE SCALE GENOMIC DNA]</scope>
    <source>
        <strain evidence="13">ATCC 27502 / DSM 5159 / P-2</strain>
    </source>
</reference>
<dbReference type="InterPro" id="IPR034505">
    <property type="entry name" value="Coproporphyrinogen-III_oxidase"/>
</dbReference>
<evidence type="ECO:0000256" key="2">
    <source>
        <dbReference type="ARBA" id="ARBA00006100"/>
    </source>
</evidence>
<dbReference type="InterPro" id="IPR004559">
    <property type="entry name" value="HemW-like"/>
</dbReference>
<proteinExistence type="inferred from homology"/>
<keyword evidence="13" id="KW-1185">Reference proteome</keyword>
<comment type="similarity">
    <text evidence="2">Belongs to the anaerobic coproporphyrinogen-III oxidase family. HemW subfamily.</text>
</comment>
<evidence type="ECO:0000256" key="4">
    <source>
        <dbReference type="ARBA" id="ARBA00022617"/>
    </source>
</evidence>
<dbReference type="SFLD" id="SFLDS00029">
    <property type="entry name" value="Radical_SAM"/>
    <property type="match status" value="1"/>
</dbReference>
<keyword evidence="10" id="KW-0963">Cytoplasm</keyword>
<evidence type="ECO:0000256" key="7">
    <source>
        <dbReference type="ARBA" id="ARBA00023004"/>
    </source>
</evidence>
<dbReference type="Pfam" id="PF04055">
    <property type="entry name" value="Radical_SAM"/>
    <property type="match status" value="1"/>
</dbReference>
<dbReference type="InterPro" id="IPR010723">
    <property type="entry name" value="HemN_C"/>
</dbReference>
<gene>
    <name evidence="12" type="ordered locus">trd_1436</name>
</gene>
<dbReference type="CDD" id="cd01335">
    <property type="entry name" value="Radical_SAM"/>
    <property type="match status" value="1"/>
</dbReference>
<dbReference type="GO" id="GO:0006779">
    <property type="term" value="P:porphyrin-containing compound biosynthetic process"/>
    <property type="evidence" value="ECO:0007669"/>
    <property type="project" value="InterPro"/>
</dbReference>
<evidence type="ECO:0000256" key="5">
    <source>
        <dbReference type="ARBA" id="ARBA00022691"/>
    </source>
</evidence>
<dbReference type="eggNOG" id="COG0635">
    <property type="taxonomic scope" value="Bacteria"/>
</dbReference>
<dbReference type="SUPFAM" id="SSF102114">
    <property type="entry name" value="Radical SAM enzymes"/>
    <property type="match status" value="1"/>
</dbReference>
<evidence type="ECO:0000313" key="12">
    <source>
        <dbReference type="EMBL" id="ACM05800.1"/>
    </source>
</evidence>
<keyword evidence="6 10" id="KW-0479">Metal-binding</keyword>
<keyword evidence="5 10" id="KW-0949">S-adenosyl-L-methionine</keyword>
<keyword evidence="8 10" id="KW-0411">Iron-sulfur</keyword>
<evidence type="ECO:0000313" key="13">
    <source>
        <dbReference type="Proteomes" id="UP000000447"/>
    </source>
</evidence>
<dbReference type="GO" id="GO:0005737">
    <property type="term" value="C:cytoplasm"/>
    <property type="evidence" value="ECO:0007669"/>
    <property type="project" value="UniProtKB-SubCell"/>
</dbReference>
<evidence type="ECO:0000259" key="11">
    <source>
        <dbReference type="PROSITE" id="PS51918"/>
    </source>
</evidence>
<dbReference type="InterPro" id="IPR006638">
    <property type="entry name" value="Elp3/MiaA/NifB-like_rSAM"/>
</dbReference>
<dbReference type="SFLD" id="SFLDF00562">
    <property type="entry name" value="HemN-like__clustered_with_heat"/>
    <property type="match status" value="1"/>
</dbReference>
<dbReference type="PANTHER" id="PTHR13932:SF5">
    <property type="entry name" value="RADICAL S-ADENOSYL METHIONINE DOMAIN-CONTAINING PROTEIN 1, MITOCHONDRIAL"/>
    <property type="match status" value="1"/>
</dbReference>
<evidence type="ECO:0000256" key="8">
    <source>
        <dbReference type="ARBA" id="ARBA00023014"/>
    </source>
</evidence>
<keyword evidence="4 10" id="KW-0349">Heme</keyword>
<dbReference type="SMART" id="SM00729">
    <property type="entry name" value="Elp3"/>
    <property type="match status" value="1"/>
</dbReference>
<dbReference type="GO" id="GO:0051539">
    <property type="term" value="F:4 iron, 4 sulfur cluster binding"/>
    <property type="evidence" value="ECO:0007669"/>
    <property type="project" value="UniProtKB-UniRule"/>
</dbReference>
<feature type="domain" description="Radical SAM core" evidence="11">
    <location>
        <begin position="16"/>
        <end position="252"/>
    </location>
</feature>
<accession>B9L2N2</accession>